<evidence type="ECO:0000313" key="3">
    <source>
        <dbReference type="Proteomes" id="UP001291623"/>
    </source>
</evidence>
<evidence type="ECO:0000313" key="2">
    <source>
        <dbReference type="EMBL" id="KAK4348285.1"/>
    </source>
</evidence>
<accession>A0AAE1RAY2</accession>
<evidence type="ECO:0000256" key="1">
    <source>
        <dbReference type="SAM" id="MobiDB-lite"/>
    </source>
</evidence>
<feature type="region of interest" description="Disordered" evidence="1">
    <location>
        <begin position="69"/>
        <end position="155"/>
    </location>
</feature>
<dbReference type="Proteomes" id="UP001291623">
    <property type="component" value="Unassembled WGS sequence"/>
</dbReference>
<feature type="compositionally biased region" description="Low complexity" evidence="1">
    <location>
        <begin position="1"/>
        <end position="15"/>
    </location>
</feature>
<feature type="compositionally biased region" description="Polar residues" evidence="1">
    <location>
        <begin position="90"/>
        <end position="103"/>
    </location>
</feature>
<protein>
    <submittedName>
        <fullName evidence="2">Uncharacterized protein</fullName>
    </submittedName>
</protein>
<comment type="caution">
    <text evidence="2">The sequence shown here is derived from an EMBL/GenBank/DDBJ whole genome shotgun (WGS) entry which is preliminary data.</text>
</comment>
<keyword evidence="3" id="KW-1185">Reference proteome</keyword>
<feature type="region of interest" description="Disordered" evidence="1">
    <location>
        <begin position="1"/>
        <end position="29"/>
    </location>
</feature>
<organism evidence="2 3">
    <name type="scientific">Anisodus tanguticus</name>
    <dbReference type="NCBI Taxonomy" id="243964"/>
    <lineage>
        <taxon>Eukaryota</taxon>
        <taxon>Viridiplantae</taxon>
        <taxon>Streptophyta</taxon>
        <taxon>Embryophyta</taxon>
        <taxon>Tracheophyta</taxon>
        <taxon>Spermatophyta</taxon>
        <taxon>Magnoliopsida</taxon>
        <taxon>eudicotyledons</taxon>
        <taxon>Gunneridae</taxon>
        <taxon>Pentapetalae</taxon>
        <taxon>asterids</taxon>
        <taxon>lamiids</taxon>
        <taxon>Solanales</taxon>
        <taxon>Solanaceae</taxon>
        <taxon>Solanoideae</taxon>
        <taxon>Hyoscyameae</taxon>
        <taxon>Anisodus</taxon>
    </lineage>
</organism>
<proteinExistence type="predicted"/>
<feature type="region of interest" description="Disordered" evidence="1">
    <location>
        <begin position="202"/>
        <end position="228"/>
    </location>
</feature>
<name>A0AAE1RAY2_9SOLA</name>
<sequence>MRDAAVSRADAASRAPRARGRPKCGSTSTDVAACGGCDPTLVSCVAGGRRAFGLRTLFALAALRPRPRVGRDYPASLSISISGGKETYEDSPSNGERSGNSPALESGGVVVGCSTEKRPRRRTGPKSPGRGRGEGEPRCAGPVAPRRASTSRVVWECGPNRAAKYGRETDSEQVPRGKDEKDFEKKRVKECLKLSGGKRMGRRRCARSDAERRRAGPPIDSGRGPAWIGGAAKAGLSIRRGTPSPRLWRRGARACGVLRHLRARTAAVGSPFDRLETRTKESTCVRVNGRVNP</sequence>
<reference evidence="2" key="1">
    <citation type="submission" date="2023-12" db="EMBL/GenBank/DDBJ databases">
        <title>Genome assembly of Anisodus tanguticus.</title>
        <authorList>
            <person name="Wang Y.-J."/>
        </authorList>
    </citation>
    <scope>NUCLEOTIDE SEQUENCE</scope>
    <source>
        <strain evidence="2">KB-2021</strain>
        <tissue evidence="2">Leaf</tissue>
    </source>
</reference>
<gene>
    <name evidence="2" type="ORF">RND71_034624</name>
</gene>
<dbReference type="AlphaFoldDB" id="A0AAE1RAY2"/>
<dbReference type="EMBL" id="JAVYJV010000018">
    <property type="protein sequence ID" value="KAK4348285.1"/>
    <property type="molecule type" value="Genomic_DNA"/>
</dbReference>